<dbReference type="Proteomes" id="UP000037084">
    <property type="component" value="Unassembled WGS sequence"/>
</dbReference>
<dbReference type="AlphaFoldDB" id="A0A0L8M4B6"/>
<dbReference type="InterPro" id="IPR036736">
    <property type="entry name" value="ACP-like_sf"/>
</dbReference>
<name>A0A0L8M4B6_STRVG</name>
<dbReference type="EMBL" id="LGUV01000370">
    <property type="protein sequence ID" value="KOG45169.1"/>
    <property type="molecule type" value="Genomic_DNA"/>
</dbReference>
<evidence type="ECO:0000313" key="2">
    <source>
        <dbReference type="EMBL" id="KOG45169.1"/>
    </source>
</evidence>
<accession>A0A0L8M4B6</accession>
<dbReference type="Pfam" id="PF00550">
    <property type="entry name" value="PP-binding"/>
    <property type="match status" value="1"/>
</dbReference>
<dbReference type="Gene3D" id="1.10.1200.10">
    <property type="entry name" value="ACP-like"/>
    <property type="match status" value="1"/>
</dbReference>
<sequence>MLQSADLDSVRSFVVRELVDFGAEPDKVADGARLEELEIDSLGVVELTASIRREFGVDVPLEALTKDVTVAGVIALIQGAAAA</sequence>
<evidence type="ECO:0000259" key="1">
    <source>
        <dbReference type="PROSITE" id="PS50075"/>
    </source>
</evidence>
<dbReference type="PROSITE" id="PS50075">
    <property type="entry name" value="CARRIER"/>
    <property type="match status" value="1"/>
</dbReference>
<evidence type="ECO:0000313" key="3">
    <source>
        <dbReference type="Proteomes" id="UP000037084"/>
    </source>
</evidence>
<dbReference type="PATRIC" id="fig|1961.12.peg.7270"/>
<dbReference type="InterPro" id="IPR009081">
    <property type="entry name" value="PP-bd_ACP"/>
</dbReference>
<dbReference type="RefSeq" id="WP_053176800.1">
    <property type="nucleotide sequence ID" value="NZ_LGUV01000370.1"/>
</dbReference>
<dbReference type="OrthoDB" id="9806381at2"/>
<organism evidence="2 3">
    <name type="scientific">Streptomyces virginiae</name>
    <name type="common">Streptomyces cinnamonensis</name>
    <dbReference type="NCBI Taxonomy" id="1961"/>
    <lineage>
        <taxon>Bacteria</taxon>
        <taxon>Bacillati</taxon>
        <taxon>Actinomycetota</taxon>
        <taxon>Actinomycetes</taxon>
        <taxon>Kitasatosporales</taxon>
        <taxon>Streptomycetaceae</taxon>
        <taxon>Streptomyces</taxon>
    </lineage>
</organism>
<gene>
    <name evidence="2" type="ORF">ADK75_32930</name>
</gene>
<protein>
    <recommendedName>
        <fullName evidence="1">Carrier domain-containing protein</fullName>
    </recommendedName>
</protein>
<feature type="domain" description="Carrier" evidence="1">
    <location>
        <begin position="4"/>
        <end position="81"/>
    </location>
</feature>
<proteinExistence type="predicted"/>
<comment type="caution">
    <text evidence="2">The sequence shown here is derived from an EMBL/GenBank/DDBJ whole genome shotgun (WGS) entry which is preliminary data.</text>
</comment>
<dbReference type="SUPFAM" id="SSF47336">
    <property type="entry name" value="ACP-like"/>
    <property type="match status" value="1"/>
</dbReference>
<reference evidence="3" key="1">
    <citation type="submission" date="2015-07" db="EMBL/GenBank/DDBJ databases">
        <authorList>
            <consortium name="Consortium for Microbial Forensics and Genomics (microFORGE)"/>
            <person name="Knight B.M."/>
            <person name="Roberts D.P."/>
            <person name="Lin D."/>
            <person name="Hari K."/>
            <person name="Fletcher J."/>
            <person name="Melcher U."/>
            <person name="Blagden T."/>
            <person name="Winegar R.A."/>
        </authorList>
    </citation>
    <scope>NUCLEOTIDE SEQUENCE [LARGE SCALE GENOMIC DNA]</scope>
    <source>
        <strain evidence="3">NRRL B-1447</strain>
    </source>
</reference>